<name>A0ACB9VWD5_CHAAC</name>
<keyword evidence="2" id="KW-1185">Reference proteome</keyword>
<evidence type="ECO:0000313" key="1">
    <source>
        <dbReference type="EMBL" id="KAI4804451.1"/>
    </source>
</evidence>
<dbReference type="EMBL" id="CM043799">
    <property type="protein sequence ID" value="KAI4804451.1"/>
    <property type="molecule type" value="Genomic_DNA"/>
</dbReference>
<accession>A0ACB9VWD5</accession>
<sequence>MNISQVIKEQHKEEVRSSWWDGALQDWLSVQDPQETITTTTLSAPHALLLLHAQHPPRPPQTAMTLCLLSFPPRQKQTRVRFDSAIRSPVPLRDGETLSPPCRPPSSSNEPPVEQKAEQSCGQAPPPPPLVPLVSMILKRQMETKQSWSRLPAIVTLIIALSQMAGPANVSHPLGTPASPQALSDRGAIYLSASTSTPSLPNPSFRQGPRAPMESARSHAALRSITMIAGRGTWMALGQVSALKPLQSPTDRSPEAGHTVTLLLTGRTSLVPPGAYAQSFGFQHVYLLAPLLLSPERSVDECARVNNCVPDSCATGDSAETLLKLKVFPVKLVSYQLEFLANNGLHAAGHRLLPGELLHAVWLPFTLLSPRFLIPNELKACREVQSKTRVAC</sequence>
<reference evidence="1" key="1">
    <citation type="submission" date="2022-05" db="EMBL/GenBank/DDBJ databases">
        <title>Chromosome-level genome of Chaenocephalus aceratus.</title>
        <authorList>
            <person name="Park H."/>
        </authorList>
    </citation>
    <scope>NUCLEOTIDE SEQUENCE</scope>
    <source>
        <strain evidence="1">KU_202001</strain>
    </source>
</reference>
<organism evidence="1 2">
    <name type="scientific">Chaenocephalus aceratus</name>
    <name type="common">Blackfin icefish</name>
    <name type="synonym">Chaenichthys aceratus</name>
    <dbReference type="NCBI Taxonomy" id="36190"/>
    <lineage>
        <taxon>Eukaryota</taxon>
        <taxon>Metazoa</taxon>
        <taxon>Chordata</taxon>
        <taxon>Craniata</taxon>
        <taxon>Vertebrata</taxon>
        <taxon>Euteleostomi</taxon>
        <taxon>Actinopterygii</taxon>
        <taxon>Neopterygii</taxon>
        <taxon>Teleostei</taxon>
        <taxon>Neoteleostei</taxon>
        <taxon>Acanthomorphata</taxon>
        <taxon>Eupercaria</taxon>
        <taxon>Perciformes</taxon>
        <taxon>Notothenioidei</taxon>
        <taxon>Channichthyidae</taxon>
        <taxon>Chaenocephalus</taxon>
    </lineage>
</organism>
<protein>
    <submittedName>
        <fullName evidence="1">Uncharacterized protein</fullName>
    </submittedName>
</protein>
<evidence type="ECO:0000313" key="2">
    <source>
        <dbReference type="Proteomes" id="UP001057452"/>
    </source>
</evidence>
<dbReference type="Proteomes" id="UP001057452">
    <property type="component" value="Chromosome 15"/>
</dbReference>
<gene>
    <name evidence="1" type="ORF">KUCAC02_026080</name>
</gene>
<comment type="caution">
    <text evidence="1">The sequence shown here is derived from an EMBL/GenBank/DDBJ whole genome shotgun (WGS) entry which is preliminary data.</text>
</comment>
<proteinExistence type="predicted"/>